<reference evidence="1" key="1">
    <citation type="submission" date="2020-04" db="EMBL/GenBank/DDBJ databases">
        <authorList>
            <person name="Alioto T."/>
            <person name="Alioto T."/>
            <person name="Gomez Garrido J."/>
        </authorList>
    </citation>
    <scope>NUCLEOTIDE SEQUENCE</scope>
    <source>
        <strain evidence="1">A484AB</strain>
    </source>
</reference>
<sequence>MDFFEDFGVISRIVGEDDVSTASDEEVKHAAYADDLDGAGVLGCLRTWWNQVVHFGPLLGYYPKASKTWLVVKEDRVDAARKIFADTDINITSEGRAYLGGFVGSKESRENYVKELVKKWCKQLMKLPQIAQSEPQATYAAFVSGFQHKLTYYMHTLPNLGPLLQPFDEILNHHFIPAITEGHHCSQDERKLLSLPARFGGLAIPIFSQIAEREYEYSKKASQQLTENIKSQTVEYSFDNTAHHSTKSDIKRSRNLEHEQIHAGLQERINQKRANEIAQMKRASNWLTSLPIREENYVLNKREFYDAIRMRYRWPLKFIPTTCACGKRFSVDHALSCLKGGFVHQRHDEIRDLCGQTATEISNDVEIEPNLLPLT</sequence>
<gene>
    <name evidence="1" type="ORF">PACLA_8A001317</name>
</gene>
<dbReference type="OrthoDB" id="5952771at2759"/>
<evidence type="ECO:0000313" key="1">
    <source>
        <dbReference type="EMBL" id="CAB4038306.1"/>
    </source>
</evidence>
<dbReference type="Proteomes" id="UP001152795">
    <property type="component" value="Unassembled WGS sequence"/>
</dbReference>
<comment type="caution">
    <text evidence="1">The sequence shown here is derived from an EMBL/GenBank/DDBJ whole genome shotgun (WGS) entry which is preliminary data.</text>
</comment>
<accession>A0A7D9JZ82</accession>
<proteinExistence type="predicted"/>
<dbReference type="AlphaFoldDB" id="A0A7D9JZ82"/>
<organism evidence="1 2">
    <name type="scientific">Paramuricea clavata</name>
    <name type="common">Red gorgonian</name>
    <name type="synonym">Violescent sea-whip</name>
    <dbReference type="NCBI Taxonomy" id="317549"/>
    <lineage>
        <taxon>Eukaryota</taxon>
        <taxon>Metazoa</taxon>
        <taxon>Cnidaria</taxon>
        <taxon>Anthozoa</taxon>
        <taxon>Octocorallia</taxon>
        <taxon>Malacalcyonacea</taxon>
        <taxon>Plexauridae</taxon>
        <taxon>Paramuricea</taxon>
    </lineage>
</organism>
<keyword evidence="2" id="KW-1185">Reference proteome</keyword>
<name>A0A7D9JZ82_PARCT</name>
<evidence type="ECO:0000313" key="2">
    <source>
        <dbReference type="Proteomes" id="UP001152795"/>
    </source>
</evidence>
<feature type="non-terminal residue" evidence="1">
    <location>
        <position position="375"/>
    </location>
</feature>
<protein>
    <submittedName>
        <fullName evidence="1">Uncharacterized protein</fullName>
    </submittedName>
</protein>
<dbReference type="EMBL" id="CACRXK020024050">
    <property type="protein sequence ID" value="CAB4038306.1"/>
    <property type="molecule type" value="Genomic_DNA"/>
</dbReference>